<keyword evidence="2" id="KW-1185">Reference proteome</keyword>
<accession>A0AAV5S7C7</accession>
<name>A0AAV5S7C7_9BILA</name>
<reference evidence="1" key="1">
    <citation type="submission" date="2023-10" db="EMBL/GenBank/DDBJ databases">
        <title>Genome assembly of Pristionchus species.</title>
        <authorList>
            <person name="Yoshida K."/>
            <person name="Sommer R.J."/>
        </authorList>
    </citation>
    <scope>NUCLEOTIDE SEQUENCE</scope>
    <source>
        <strain evidence="1">RS0144</strain>
    </source>
</reference>
<comment type="caution">
    <text evidence="1">The sequence shown here is derived from an EMBL/GenBank/DDBJ whole genome shotgun (WGS) entry which is preliminary data.</text>
</comment>
<evidence type="ECO:0000313" key="2">
    <source>
        <dbReference type="Proteomes" id="UP001432027"/>
    </source>
</evidence>
<dbReference type="AlphaFoldDB" id="A0AAV5S7C7"/>
<evidence type="ECO:0008006" key="3">
    <source>
        <dbReference type="Google" id="ProtNLM"/>
    </source>
</evidence>
<dbReference type="Proteomes" id="UP001432027">
    <property type="component" value="Unassembled WGS sequence"/>
</dbReference>
<feature type="non-terminal residue" evidence="1">
    <location>
        <position position="1"/>
    </location>
</feature>
<proteinExistence type="predicted"/>
<organism evidence="1 2">
    <name type="scientific">Pristionchus entomophagus</name>
    <dbReference type="NCBI Taxonomy" id="358040"/>
    <lineage>
        <taxon>Eukaryota</taxon>
        <taxon>Metazoa</taxon>
        <taxon>Ecdysozoa</taxon>
        <taxon>Nematoda</taxon>
        <taxon>Chromadorea</taxon>
        <taxon>Rhabditida</taxon>
        <taxon>Rhabditina</taxon>
        <taxon>Diplogasteromorpha</taxon>
        <taxon>Diplogasteroidea</taxon>
        <taxon>Neodiplogasteridae</taxon>
        <taxon>Pristionchus</taxon>
    </lineage>
</organism>
<feature type="non-terminal residue" evidence="1">
    <location>
        <position position="288"/>
    </location>
</feature>
<dbReference type="EMBL" id="BTSX01000001">
    <property type="protein sequence ID" value="GMS78172.1"/>
    <property type="molecule type" value="Genomic_DNA"/>
</dbReference>
<gene>
    <name evidence="1" type="ORF">PENTCL1PPCAC_347</name>
</gene>
<protein>
    <recommendedName>
        <fullName evidence="3">PEGA domain-containing protein</fullName>
    </recommendedName>
</protein>
<evidence type="ECO:0000313" key="1">
    <source>
        <dbReference type="EMBL" id="GMS78172.1"/>
    </source>
</evidence>
<sequence>TIHQIPYSIVSAPSPFMLRICLRDAALSSQTPSSSTDAEMTVTRSSNNAVTVRQATVNGAAEEFEIVPGFYQLRITSREYKERSEMIYVSSSNTSFCVDLTPTHADLLPSWSEEQGMRVEMTGGAVDSPLPLLLFSPSALTEGDHEVELTVRARKGTIIALLPPTSDHLEFLSPSSSSSLLEDGDVVRLSIRVSKTAEIKDQHCDGLLVSVPFVYEREDVSAVGESQLVVMRSGDVEGQPRICSSSNPPSLLPLALSTSILCDCASGARSRCRDKYRGAAGCGEAWRA</sequence>